<evidence type="ECO:0008006" key="2">
    <source>
        <dbReference type="Google" id="ProtNLM"/>
    </source>
</evidence>
<name>A0A0F8XH79_9ZZZZ</name>
<evidence type="ECO:0000313" key="1">
    <source>
        <dbReference type="EMBL" id="KKK68492.1"/>
    </source>
</evidence>
<dbReference type="Gene3D" id="3.20.20.140">
    <property type="entry name" value="Metal-dependent hydrolases"/>
    <property type="match status" value="1"/>
</dbReference>
<comment type="caution">
    <text evidence="1">The sequence shown here is derived from an EMBL/GenBank/DDBJ whole genome shotgun (WGS) entry which is preliminary data.</text>
</comment>
<dbReference type="AlphaFoldDB" id="A0A0F8XH79"/>
<feature type="non-terminal residue" evidence="1">
    <location>
        <position position="376"/>
    </location>
</feature>
<reference evidence="1" key="1">
    <citation type="journal article" date="2015" name="Nature">
        <title>Complex archaea that bridge the gap between prokaryotes and eukaryotes.</title>
        <authorList>
            <person name="Spang A."/>
            <person name="Saw J.H."/>
            <person name="Jorgensen S.L."/>
            <person name="Zaremba-Niedzwiedzka K."/>
            <person name="Martijn J."/>
            <person name="Lind A.E."/>
            <person name="van Eijk R."/>
            <person name="Schleper C."/>
            <person name="Guy L."/>
            <person name="Ettema T.J."/>
        </authorList>
    </citation>
    <scope>NUCLEOTIDE SEQUENCE</scope>
</reference>
<gene>
    <name evidence="1" type="ORF">LCGC14_2943510</name>
</gene>
<proteinExistence type="predicted"/>
<dbReference type="InterPro" id="IPR022028">
    <property type="entry name" value="DUF3604"/>
</dbReference>
<dbReference type="EMBL" id="LAZR01059107">
    <property type="protein sequence ID" value="KKK68492.1"/>
    <property type="molecule type" value="Genomic_DNA"/>
</dbReference>
<feature type="non-terminal residue" evidence="1">
    <location>
        <position position="1"/>
    </location>
</feature>
<dbReference type="Pfam" id="PF12228">
    <property type="entry name" value="DUF3604"/>
    <property type="match status" value="1"/>
</dbReference>
<protein>
    <recommendedName>
        <fullName evidence="2">DUF3604 domain-containing protein</fullName>
    </recommendedName>
</protein>
<sequence>TVTAHSGWKIKLIRPLDFLVVADHAENLGVADFIRRSDPILLANKTGKKWHDLTKAGKGYEAFLEWVRSDKEDLIKEPRMVQAVWSKVVENADKYYQPGVFTTFHGYEWTSMPGGSNLHRVVMFRDAGDKTSQTLPYTMYDSVDPEDLWKSMAAYEKKTGGQVLSIPHNGNLSNGIMFGAETYTGKPFTKSYAQTRIRFEPIYEVTQMKGDAETHQFLSPDDEFADFETLDMGNLSGKVPKTKQMLSAEYGRSALKDGLKFEDKLGINPYKFGFIGSTDAHNAIPSTREENNFSKASFVEPSADRAEHFLVKGVKPELSIMVKDLGASGLAAVWARENTREAIWDAMARKEVYATSGTRLKVRVFGGWDFKADEVH</sequence>
<organism evidence="1">
    <name type="scientific">marine sediment metagenome</name>
    <dbReference type="NCBI Taxonomy" id="412755"/>
    <lineage>
        <taxon>unclassified sequences</taxon>
        <taxon>metagenomes</taxon>
        <taxon>ecological metagenomes</taxon>
    </lineage>
</organism>
<accession>A0A0F8XH79</accession>